<protein>
    <submittedName>
        <fullName evidence="1">Uncharacterized protein</fullName>
    </submittedName>
</protein>
<evidence type="ECO:0000313" key="1">
    <source>
        <dbReference type="EMBL" id="MFD1631185.1"/>
    </source>
</evidence>
<dbReference type="Proteomes" id="UP001597118">
    <property type="component" value="Unassembled WGS sequence"/>
</dbReference>
<keyword evidence="2" id="KW-1185">Reference proteome</keyword>
<gene>
    <name evidence="1" type="ORF">ACFSAH_15015</name>
</gene>
<comment type="caution">
    <text evidence="1">The sequence shown here is derived from an EMBL/GenBank/DDBJ whole genome shotgun (WGS) entry which is preliminary data.</text>
</comment>
<sequence>MFEKKYHYQAVSPVVERFRNQGYVMDFDFVGDCLIANNEKLALEDVLITDLYCLENGQDLSEASIVYAILSKTGLKGIYVTGLGMLSDVFKAKEPDLFV</sequence>
<proteinExistence type="predicted"/>
<accession>A0ABW4IEP4</accession>
<dbReference type="EMBL" id="JBHUDG010000043">
    <property type="protein sequence ID" value="MFD1631185.1"/>
    <property type="molecule type" value="Genomic_DNA"/>
</dbReference>
<evidence type="ECO:0000313" key="2">
    <source>
        <dbReference type="Proteomes" id="UP001597118"/>
    </source>
</evidence>
<dbReference type="RefSeq" id="WP_379663554.1">
    <property type="nucleotide sequence ID" value="NZ_JBHUDG010000043.1"/>
</dbReference>
<reference evidence="2" key="1">
    <citation type="journal article" date="2019" name="Int. J. Syst. Evol. Microbiol.">
        <title>The Global Catalogue of Microorganisms (GCM) 10K type strain sequencing project: providing services to taxonomists for standard genome sequencing and annotation.</title>
        <authorList>
            <consortium name="The Broad Institute Genomics Platform"/>
            <consortium name="The Broad Institute Genome Sequencing Center for Infectious Disease"/>
            <person name="Wu L."/>
            <person name="Ma J."/>
        </authorList>
    </citation>
    <scope>NUCLEOTIDE SEQUENCE [LARGE SCALE GENOMIC DNA]</scope>
    <source>
        <strain evidence="2">CCUG 53762</strain>
    </source>
</reference>
<organism evidence="1 2">
    <name type="scientific">Pseudopedobacter beijingensis</name>
    <dbReference type="NCBI Taxonomy" id="1207056"/>
    <lineage>
        <taxon>Bacteria</taxon>
        <taxon>Pseudomonadati</taxon>
        <taxon>Bacteroidota</taxon>
        <taxon>Sphingobacteriia</taxon>
        <taxon>Sphingobacteriales</taxon>
        <taxon>Sphingobacteriaceae</taxon>
        <taxon>Pseudopedobacter</taxon>
    </lineage>
</organism>
<name>A0ABW4IEP4_9SPHI</name>